<dbReference type="RefSeq" id="WP_305002619.1">
    <property type="nucleotide sequence ID" value="NZ_JAUQUB010000001.1"/>
</dbReference>
<dbReference type="EMBL" id="JAUQUB010000001">
    <property type="protein sequence ID" value="MDO7882239.1"/>
    <property type="molecule type" value="Genomic_DNA"/>
</dbReference>
<name>A0ABT9BMP6_9MICO</name>
<evidence type="ECO:0000313" key="2">
    <source>
        <dbReference type="Proteomes" id="UP001241072"/>
    </source>
</evidence>
<gene>
    <name evidence="1" type="ORF">Q5716_08385</name>
</gene>
<organism evidence="1 2">
    <name type="scientific">Antiquaquibacter soli</name>
    <dbReference type="NCBI Taxonomy" id="3064523"/>
    <lineage>
        <taxon>Bacteria</taxon>
        <taxon>Bacillati</taxon>
        <taxon>Actinomycetota</taxon>
        <taxon>Actinomycetes</taxon>
        <taxon>Micrococcales</taxon>
        <taxon>Microbacteriaceae</taxon>
        <taxon>Antiquaquibacter</taxon>
    </lineage>
</organism>
<reference evidence="1 2" key="1">
    <citation type="submission" date="2023-07" db="EMBL/GenBank/DDBJ databases">
        <title>Protaetiibacter sp. nov WY-16 isolated from soil.</title>
        <authorList>
            <person name="Liu B."/>
            <person name="Wan Y."/>
        </authorList>
    </citation>
    <scope>NUCLEOTIDE SEQUENCE [LARGE SCALE GENOMIC DNA]</scope>
    <source>
        <strain evidence="1 2">WY-16</strain>
    </source>
</reference>
<dbReference type="InterPro" id="IPR029058">
    <property type="entry name" value="AB_hydrolase_fold"/>
</dbReference>
<dbReference type="Gene3D" id="3.40.50.1820">
    <property type="entry name" value="alpha/beta hydrolase"/>
    <property type="match status" value="1"/>
</dbReference>
<dbReference type="GO" id="GO:0016787">
    <property type="term" value="F:hydrolase activity"/>
    <property type="evidence" value="ECO:0007669"/>
    <property type="project" value="UniProtKB-KW"/>
</dbReference>
<evidence type="ECO:0000313" key="1">
    <source>
        <dbReference type="EMBL" id="MDO7882239.1"/>
    </source>
</evidence>
<comment type="caution">
    <text evidence="1">The sequence shown here is derived from an EMBL/GenBank/DDBJ whole genome shotgun (WGS) entry which is preliminary data.</text>
</comment>
<proteinExistence type="predicted"/>
<dbReference type="SUPFAM" id="SSF53474">
    <property type="entry name" value="alpha/beta-Hydrolases"/>
    <property type="match status" value="1"/>
</dbReference>
<keyword evidence="2" id="KW-1185">Reference proteome</keyword>
<keyword evidence="1" id="KW-0378">Hydrolase</keyword>
<protein>
    <submittedName>
        <fullName evidence="1">Alpha/beta hydrolase</fullName>
    </submittedName>
</protein>
<dbReference type="Proteomes" id="UP001241072">
    <property type="component" value="Unassembled WGS sequence"/>
</dbReference>
<accession>A0ABT9BMP6</accession>
<sequence length="214" mass="23770">MTRYWLWSLDYWYVAWHQWRALFIRRVPDSFSNGDSAPVLLIAGVWEPWYFLRGVGRRLNRAGHPVHVAREIGYNRASVADVAAIAGDYLDAHGLEHVVVVAHSKGGLVGKRLLAHPRVERLIAIATPFSGSVYANYLPGRALREFRPSNDALLELAADVASNARIVSIYPAFDPHIPGGSALEGAVNIEIPTTGHFRILSDERVLRAIETALE</sequence>